<comment type="caution">
    <text evidence="1">The sequence shown here is derived from an EMBL/GenBank/DDBJ whole genome shotgun (WGS) entry which is preliminary data.</text>
</comment>
<organism evidence="1 2">
    <name type="scientific">Auriscalpium vulgare</name>
    <dbReference type="NCBI Taxonomy" id="40419"/>
    <lineage>
        <taxon>Eukaryota</taxon>
        <taxon>Fungi</taxon>
        <taxon>Dikarya</taxon>
        <taxon>Basidiomycota</taxon>
        <taxon>Agaricomycotina</taxon>
        <taxon>Agaricomycetes</taxon>
        <taxon>Russulales</taxon>
        <taxon>Auriscalpiaceae</taxon>
        <taxon>Auriscalpium</taxon>
    </lineage>
</organism>
<dbReference type="EMBL" id="MU275861">
    <property type="protein sequence ID" value="KAI0050497.1"/>
    <property type="molecule type" value="Genomic_DNA"/>
</dbReference>
<accession>A0ACB8S2Y8</accession>
<evidence type="ECO:0000313" key="2">
    <source>
        <dbReference type="Proteomes" id="UP000814033"/>
    </source>
</evidence>
<dbReference type="Proteomes" id="UP000814033">
    <property type="component" value="Unassembled WGS sequence"/>
</dbReference>
<protein>
    <submittedName>
        <fullName evidence="1">DUF1692-domain-containing protein</fullName>
    </submittedName>
</protein>
<sequence length="525" mass="56621">MATTTEQSLLDKLDSVSPAPLTAFDAFPKLPSTYKARSESRGFFTIVVSLVAFLLVLNDIGEFLWGWPDHEFSVDHDDNSYMSVNVDLVVNMPCRYLSVDLRDAVADRLYLSKGFRRDGVLFDVGQATTLKEHAAAISARQAVSQSRKSRGFFSAIAGRPSAGFSPTYNHEAADSACRIFGSLDVKKVSANLHITTLGHGYASNIHVPHHLMNMSHVITEFSFGPFFPEIAQPLDNSFEITHDPFVAYQYFLRVVPTTYVAPRSNPLDTNQYSVTHYTRVLEHNRGTPGIFFKFDIEPIRLSVIQRTTTFAQFFIRWAGVVGGVFVCASWGLRVSNKAFVMVAGPDDSDTITPTDSARTSGLRTKWGGSSLRTRPAATNGRVLRQGNSWVVEGGSPYSSYAGTPNPTTPYTPASVASPYSPAPPPSRPVSGNFSAGARPVSGNFTGLGLSPGVFGPGARSPVPASAALPTAATVGSPYLPSASTTPAYPNFPPTPASGAFPNSAFSNPSLSPRPPPTPRDRRKDD</sequence>
<proteinExistence type="predicted"/>
<name>A0ACB8S2Y8_9AGAM</name>
<reference evidence="1" key="1">
    <citation type="submission" date="2021-02" db="EMBL/GenBank/DDBJ databases">
        <authorList>
            <consortium name="DOE Joint Genome Institute"/>
            <person name="Ahrendt S."/>
            <person name="Looney B.P."/>
            <person name="Miyauchi S."/>
            <person name="Morin E."/>
            <person name="Drula E."/>
            <person name="Courty P.E."/>
            <person name="Chicoki N."/>
            <person name="Fauchery L."/>
            <person name="Kohler A."/>
            <person name="Kuo A."/>
            <person name="Labutti K."/>
            <person name="Pangilinan J."/>
            <person name="Lipzen A."/>
            <person name="Riley R."/>
            <person name="Andreopoulos W."/>
            <person name="He G."/>
            <person name="Johnson J."/>
            <person name="Barry K.W."/>
            <person name="Grigoriev I.V."/>
            <person name="Nagy L."/>
            <person name="Hibbett D."/>
            <person name="Henrissat B."/>
            <person name="Matheny P.B."/>
            <person name="Labbe J."/>
            <person name="Martin F."/>
        </authorList>
    </citation>
    <scope>NUCLEOTIDE SEQUENCE</scope>
    <source>
        <strain evidence="1">FP105234-sp</strain>
    </source>
</reference>
<evidence type="ECO:0000313" key="1">
    <source>
        <dbReference type="EMBL" id="KAI0050497.1"/>
    </source>
</evidence>
<gene>
    <name evidence="1" type="ORF">FA95DRAFT_598954</name>
</gene>
<keyword evidence="2" id="KW-1185">Reference proteome</keyword>
<reference evidence="1" key="2">
    <citation type="journal article" date="2022" name="New Phytol.">
        <title>Evolutionary transition to the ectomycorrhizal habit in the genomes of a hyperdiverse lineage of mushroom-forming fungi.</title>
        <authorList>
            <person name="Looney B."/>
            <person name="Miyauchi S."/>
            <person name="Morin E."/>
            <person name="Drula E."/>
            <person name="Courty P.E."/>
            <person name="Kohler A."/>
            <person name="Kuo A."/>
            <person name="LaButti K."/>
            <person name="Pangilinan J."/>
            <person name="Lipzen A."/>
            <person name="Riley R."/>
            <person name="Andreopoulos W."/>
            <person name="He G."/>
            <person name="Johnson J."/>
            <person name="Nolan M."/>
            <person name="Tritt A."/>
            <person name="Barry K.W."/>
            <person name="Grigoriev I.V."/>
            <person name="Nagy L.G."/>
            <person name="Hibbett D."/>
            <person name="Henrissat B."/>
            <person name="Matheny P.B."/>
            <person name="Labbe J."/>
            <person name="Martin F.M."/>
        </authorList>
    </citation>
    <scope>NUCLEOTIDE SEQUENCE</scope>
    <source>
        <strain evidence="1">FP105234-sp</strain>
    </source>
</reference>